<dbReference type="Gene3D" id="3.10.10.10">
    <property type="entry name" value="HIV Type 1 Reverse Transcriptase, subunit A, domain 1"/>
    <property type="match status" value="1"/>
</dbReference>
<evidence type="ECO:0000313" key="1">
    <source>
        <dbReference type="EMBL" id="CAA2966835.1"/>
    </source>
</evidence>
<dbReference type="Gramene" id="OE9A046720T1">
    <property type="protein sequence ID" value="OE9A046720C1"/>
    <property type="gene ID" value="OE9A046720"/>
</dbReference>
<dbReference type="EMBL" id="CACTIH010001869">
    <property type="protein sequence ID" value="CAA2966835.1"/>
    <property type="molecule type" value="Genomic_DNA"/>
</dbReference>
<proteinExistence type="predicted"/>
<dbReference type="Proteomes" id="UP000594638">
    <property type="component" value="Unassembled WGS sequence"/>
</dbReference>
<comment type="caution">
    <text evidence="1">The sequence shown here is derived from an EMBL/GenBank/DDBJ whole genome shotgun (WGS) entry which is preliminary data.</text>
</comment>
<dbReference type="SUPFAM" id="SSF56672">
    <property type="entry name" value="DNA/RNA polymerases"/>
    <property type="match status" value="1"/>
</dbReference>
<dbReference type="OrthoDB" id="420169at2759"/>
<name>A0A8S0QKQ1_OLEEU</name>
<organism evidence="1 2">
    <name type="scientific">Olea europaea subsp. europaea</name>
    <dbReference type="NCBI Taxonomy" id="158383"/>
    <lineage>
        <taxon>Eukaryota</taxon>
        <taxon>Viridiplantae</taxon>
        <taxon>Streptophyta</taxon>
        <taxon>Embryophyta</taxon>
        <taxon>Tracheophyta</taxon>
        <taxon>Spermatophyta</taxon>
        <taxon>Magnoliopsida</taxon>
        <taxon>eudicotyledons</taxon>
        <taxon>Gunneridae</taxon>
        <taxon>Pentapetalae</taxon>
        <taxon>asterids</taxon>
        <taxon>lamiids</taxon>
        <taxon>Lamiales</taxon>
        <taxon>Oleaceae</taxon>
        <taxon>Oleeae</taxon>
        <taxon>Olea</taxon>
    </lineage>
</organism>
<dbReference type="InterPro" id="IPR043502">
    <property type="entry name" value="DNA/RNA_pol_sf"/>
</dbReference>
<protein>
    <submittedName>
        <fullName evidence="1">Uncharacterized protein</fullName>
    </submittedName>
</protein>
<evidence type="ECO:0000313" key="2">
    <source>
        <dbReference type="Proteomes" id="UP000594638"/>
    </source>
</evidence>
<reference evidence="1 2" key="1">
    <citation type="submission" date="2019-12" db="EMBL/GenBank/DDBJ databases">
        <authorList>
            <person name="Alioto T."/>
            <person name="Alioto T."/>
            <person name="Gomez Garrido J."/>
        </authorList>
    </citation>
    <scope>NUCLEOTIDE SEQUENCE [LARGE SCALE GENOMIC DNA]</scope>
</reference>
<dbReference type="AlphaFoldDB" id="A0A8S0QKQ1"/>
<keyword evidence="2" id="KW-1185">Reference proteome</keyword>
<accession>A0A8S0QKQ1</accession>
<gene>
    <name evidence="1" type="ORF">OLEA9_A046720</name>
</gene>
<sequence length="110" mass="12832">MGVVGQLYYSREENEEEIPSRILEVIHHFPRVFEEPKRLLSPRSHDHHIHLKEGSHLFKIRPHRCPFIQKTKIEKLIKEMLQTGIIQASNSVRSGRWSAGDEVQSLGQDL</sequence>